<evidence type="ECO:0008006" key="3">
    <source>
        <dbReference type="Google" id="ProtNLM"/>
    </source>
</evidence>
<evidence type="ECO:0000313" key="2">
    <source>
        <dbReference type="Proteomes" id="UP000315700"/>
    </source>
</evidence>
<name>A0A517SFT2_9PLAN</name>
<sequence>MPTPAPWSLNGCEMLNPFSRRDALYGLGASLGSVAFSALLAEETRTATGPLSPRPPQIAPRATRCIFLMMDGGPSHIDTFDPKPRLNDLHLKEFLRNDQMQSAMSSGKRYYVASPFQFRKAGASGMDMATNWEHLAGVADDLCYYRGCQVDSVNHPTALYQMNTGNRFGGDPALGAWTTYGLGSENQDLPGFVVLPDVSLPQGGAANWGNGFLPAHYQGTTFRAKGAPILDLAPHPAITRDHQRRNLDLLAQLNQQHAADRPGNSTLAARMESYELAFRMQAEVPGLLDLSQETAATQALYGMGEEPTDAFGRRCLLARRLVQQGVRFVQLYAGTWDSHDAIERAHGSLVKQVDKPIAGLIADLKRTGLLDSTLVVWCGEFGRSPDNGVRMGTAFGRDHNPKAMTVWMAGGGVKAGHIVGATDELGAEAVECVHHVRDLHVTLLHLLGLDDNRLTYFHGGRFKQLSQFGGAVIKELLA</sequence>
<dbReference type="InterPro" id="IPR017850">
    <property type="entry name" value="Alkaline_phosphatase_core_sf"/>
</dbReference>
<dbReference type="PROSITE" id="PS51318">
    <property type="entry name" value="TAT"/>
    <property type="match status" value="1"/>
</dbReference>
<evidence type="ECO:0000313" key="1">
    <source>
        <dbReference type="EMBL" id="QDT54960.1"/>
    </source>
</evidence>
<dbReference type="Proteomes" id="UP000315700">
    <property type="component" value="Chromosome"/>
</dbReference>
<dbReference type="PANTHER" id="PTHR43737">
    <property type="entry name" value="BLL7424 PROTEIN"/>
    <property type="match status" value="1"/>
</dbReference>
<dbReference type="InterPro" id="IPR006311">
    <property type="entry name" value="TAT_signal"/>
</dbReference>
<dbReference type="AlphaFoldDB" id="A0A517SFT2"/>
<accession>A0A517SFT2</accession>
<organism evidence="1 2">
    <name type="scientific">Caulifigura coniformis</name>
    <dbReference type="NCBI Taxonomy" id="2527983"/>
    <lineage>
        <taxon>Bacteria</taxon>
        <taxon>Pseudomonadati</taxon>
        <taxon>Planctomycetota</taxon>
        <taxon>Planctomycetia</taxon>
        <taxon>Planctomycetales</taxon>
        <taxon>Planctomycetaceae</taxon>
        <taxon>Caulifigura</taxon>
    </lineage>
</organism>
<gene>
    <name evidence="1" type="ORF">Pan44_30010</name>
</gene>
<dbReference type="SUPFAM" id="SSF53649">
    <property type="entry name" value="Alkaline phosphatase-like"/>
    <property type="match status" value="1"/>
</dbReference>
<dbReference type="PANTHER" id="PTHR43737:SF1">
    <property type="entry name" value="DUF1501 DOMAIN-CONTAINING PROTEIN"/>
    <property type="match status" value="1"/>
</dbReference>
<dbReference type="OrthoDB" id="127333at2"/>
<dbReference type="InParanoid" id="A0A517SFT2"/>
<dbReference type="KEGG" id="ccos:Pan44_30010"/>
<protein>
    <recommendedName>
        <fullName evidence="3">Sulfatase</fullName>
    </recommendedName>
</protein>
<reference evidence="1 2" key="1">
    <citation type="submission" date="2019-02" db="EMBL/GenBank/DDBJ databases">
        <title>Deep-cultivation of Planctomycetes and their phenomic and genomic characterization uncovers novel biology.</title>
        <authorList>
            <person name="Wiegand S."/>
            <person name="Jogler M."/>
            <person name="Boedeker C."/>
            <person name="Pinto D."/>
            <person name="Vollmers J."/>
            <person name="Rivas-Marin E."/>
            <person name="Kohn T."/>
            <person name="Peeters S.H."/>
            <person name="Heuer A."/>
            <person name="Rast P."/>
            <person name="Oberbeckmann S."/>
            <person name="Bunk B."/>
            <person name="Jeske O."/>
            <person name="Meyerdierks A."/>
            <person name="Storesund J.E."/>
            <person name="Kallscheuer N."/>
            <person name="Luecker S."/>
            <person name="Lage O.M."/>
            <person name="Pohl T."/>
            <person name="Merkel B.J."/>
            <person name="Hornburger P."/>
            <person name="Mueller R.-W."/>
            <person name="Bruemmer F."/>
            <person name="Labrenz M."/>
            <person name="Spormann A.M."/>
            <person name="Op den Camp H."/>
            <person name="Overmann J."/>
            <person name="Amann R."/>
            <person name="Jetten M.S.M."/>
            <person name="Mascher T."/>
            <person name="Medema M.H."/>
            <person name="Devos D.P."/>
            <person name="Kaster A.-K."/>
            <person name="Ovreas L."/>
            <person name="Rohde M."/>
            <person name="Galperin M.Y."/>
            <person name="Jogler C."/>
        </authorList>
    </citation>
    <scope>NUCLEOTIDE SEQUENCE [LARGE SCALE GENOMIC DNA]</scope>
    <source>
        <strain evidence="1 2">Pan44</strain>
    </source>
</reference>
<proteinExistence type="predicted"/>
<dbReference type="InterPro" id="IPR010869">
    <property type="entry name" value="DUF1501"/>
</dbReference>
<dbReference type="EMBL" id="CP036271">
    <property type="protein sequence ID" value="QDT54960.1"/>
    <property type="molecule type" value="Genomic_DNA"/>
</dbReference>
<keyword evidence="2" id="KW-1185">Reference proteome</keyword>
<dbReference type="Pfam" id="PF07394">
    <property type="entry name" value="DUF1501"/>
    <property type="match status" value="1"/>
</dbReference>
<dbReference type="Gene3D" id="3.40.720.10">
    <property type="entry name" value="Alkaline Phosphatase, subunit A"/>
    <property type="match status" value="1"/>
</dbReference>